<sequence>MQRSDGGGVFDDLDSINGQRICGCNTIAACQPGAPFGSCKNVSIHTPSPAINNLGSFSGPVQFSGSTSTIYHPNHLIFALFSFPWINSLFTRTVIEFDYNRKISWESSDEAKLKYT</sequence>
<dbReference type="AlphaFoldDB" id="A0A6A2ZXS2"/>
<accession>A0A6A2ZXS2</accession>
<dbReference type="Pfam" id="PF26178">
    <property type="entry name" value="PI-PLC_cat"/>
    <property type="match status" value="1"/>
</dbReference>
<name>A0A6A2ZXS2_HIBSY</name>
<gene>
    <name evidence="1" type="ORF">F3Y22_tig00110678pilonHSYRG00226</name>
</gene>
<dbReference type="EMBL" id="VEPZ02001071">
    <property type="protein sequence ID" value="KAE8695942.1"/>
    <property type="molecule type" value="Genomic_DNA"/>
</dbReference>
<reference evidence="1" key="1">
    <citation type="submission" date="2019-09" db="EMBL/GenBank/DDBJ databases">
        <title>Draft genome information of white flower Hibiscus syriacus.</title>
        <authorList>
            <person name="Kim Y.-M."/>
        </authorList>
    </citation>
    <scope>NUCLEOTIDE SEQUENCE [LARGE SCALE GENOMIC DNA]</scope>
    <source>
        <strain evidence="1">YM2019G1</strain>
    </source>
</reference>
<comment type="caution">
    <text evidence="1">The sequence shown here is derived from an EMBL/GenBank/DDBJ whole genome shotgun (WGS) entry which is preliminary data.</text>
</comment>
<proteinExistence type="predicted"/>
<keyword evidence="2" id="KW-1185">Reference proteome</keyword>
<protein>
    <submittedName>
        <fullName evidence="1">Uncharacterized protein</fullName>
    </submittedName>
</protein>
<evidence type="ECO:0000313" key="2">
    <source>
        <dbReference type="Proteomes" id="UP000436088"/>
    </source>
</evidence>
<dbReference type="Proteomes" id="UP000436088">
    <property type="component" value="Unassembled WGS sequence"/>
</dbReference>
<organism evidence="1 2">
    <name type="scientific">Hibiscus syriacus</name>
    <name type="common">Rose of Sharon</name>
    <dbReference type="NCBI Taxonomy" id="106335"/>
    <lineage>
        <taxon>Eukaryota</taxon>
        <taxon>Viridiplantae</taxon>
        <taxon>Streptophyta</taxon>
        <taxon>Embryophyta</taxon>
        <taxon>Tracheophyta</taxon>
        <taxon>Spermatophyta</taxon>
        <taxon>Magnoliopsida</taxon>
        <taxon>eudicotyledons</taxon>
        <taxon>Gunneridae</taxon>
        <taxon>Pentapetalae</taxon>
        <taxon>rosids</taxon>
        <taxon>malvids</taxon>
        <taxon>Malvales</taxon>
        <taxon>Malvaceae</taxon>
        <taxon>Malvoideae</taxon>
        <taxon>Hibiscus</taxon>
    </lineage>
</organism>
<evidence type="ECO:0000313" key="1">
    <source>
        <dbReference type="EMBL" id="KAE8695942.1"/>
    </source>
</evidence>